<proteinExistence type="predicted"/>
<keyword evidence="3" id="KW-1185">Reference proteome</keyword>
<evidence type="ECO:0000313" key="2">
    <source>
        <dbReference type="EMBL" id="QDO89656.1"/>
    </source>
</evidence>
<dbReference type="EMBL" id="CP041616">
    <property type="protein sequence ID" value="QDO89656.1"/>
    <property type="molecule type" value="Genomic_DNA"/>
</dbReference>
<organism evidence="2 3">
    <name type="scientific">Ornithinimicrobium ciconiae</name>
    <dbReference type="NCBI Taxonomy" id="2594265"/>
    <lineage>
        <taxon>Bacteria</taxon>
        <taxon>Bacillati</taxon>
        <taxon>Actinomycetota</taxon>
        <taxon>Actinomycetes</taxon>
        <taxon>Micrococcales</taxon>
        <taxon>Ornithinimicrobiaceae</taxon>
        <taxon>Ornithinimicrobium</taxon>
    </lineage>
</organism>
<dbReference type="RefSeq" id="WP_143784378.1">
    <property type="nucleotide sequence ID" value="NZ_CP041616.1"/>
</dbReference>
<accession>A0A516GDP8</accession>
<sequence length="151" mass="16405">MSDTAVLLLVLGILLAVVAVIAAIGGFIFWYHGRPSPEPTLTAGAQGPAAQIPTQQISVVHSSLPWLALGRYAVRGTLWVRPEGFAYTRFVRGPKHHPYENVSFVEPHPSRATALTIHLTSGWGIVVLTGTPQARHLALTELSRWCRVGPR</sequence>
<dbReference type="AlphaFoldDB" id="A0A516GDP8"/>
<keyword evidence="1" id="KW-0812">Transmembrane</keyword>
<reference evidence="2 3" key="1">
    <citation type="submission" date="2019-07" db="EMBL/GenBank/DDBJ databases">
        <title>complete genome sequencing of Ornithinimicrobium sp. H23M54.</title>
        <authorList>
            <person name="Bae J.-W."/>
            <person name="Lee S.-Y."/>
        </authorList>
    </citation>
    <scope>NUCLEOTIDE SEQUENCE [LARGE SCALE GENOMIC DNA]</scope>
    <source>
        <strain evidence="2 3">H23M54</strain>
    </source>
</reference>
<feature type="transmembrane region" description="Helical" evidence="1">
    <location>
        <begin position="6"/>
        <end position="31"/>
    </location>
</feature>
<keyword evidence="1" id="KW-1133">Transmembrane helix</keyword>
<dbReference type="OrthoDB" id="9849303at2"/>
<evidence type="ECO:0000256" key="1">
    <source>
        <dbReference type="SAM" id="Phobius"/>
    </source>
</evidence>
<dbReference type="KEGG" id="orz:FNH13_16035"/>
<dbReference type="Proteomes" id="UP000315395">
    <property type="component" value="Chromosome"/>
</dbReference>
<keyword evidence="1" id="KW-0472">Membrane</keyword>
<protein>
    <submittedName>
        <fullName evidence="2">Uncharacterized protein</fullName>
    </submittedName>
</protein>
<gene>
    <name evidence="2" type="ORF">FNH13_16035</name>
</gene>
<evidence type="ECO:0000313" key="3">
    <source>
        <dbReference type="Proteomes" id="UP000315395"/>
    </source>
</evidence>
<name>A0A516GDP8_9MICO</name>